<feature type="compositionally biased region" description="Polar residues" evidence="2">
    <location>
        <begin position="627"/>
        <end position="639"/>
    </location>
</feature>
<protein>
    <submittedName>
        <fullName evidence="3">Uncharacterized protein</fullName>
    </submittedName>
</protein>
<evidence type="ECO:0000256" key="2">
    <source>
        <dbReference type="SAM" id="MobiDB-lite"/>
    </source>
</evidence>
<keyword evidence="4" id="KW-1185">Reference proteome</keyword>
<feature type="compositionally biased region" description="Low complexity" evidence="2">
    <location>
        <begin position="517"/>
        <end position="532"/>
    </location>
</feature>
<dbReference type="OrthoDB" id="3877426at2759"/>
<keyword evidence="1" id="KW-0175">Coiled coil</keyword>
<feature type="region of interest" description="Disordered" evidence="2">
    <location>
        <begin position="102"/>
        <end position="124"/>
    </location>
</feature>
<feature type="compositionally biased region" description="Low complexity" evidence="2">
    <location>
        <begin position="669"/>
        <end position="679"/>
    </location>
</feature>
<sequence>MQMAASYRAGAPCADTPSRRLSKRSYVDMDDEDSDTSEYMPVRKGKKRVSAATDVQTEPVNTVARPAVTDLTEGQPSFAYKRRRNVPGSFRDQAGLALHSGSERVLSSDGAAEKHVSPEAASKRPVITTQARLEIALAEVAQLRDQLAVADQTGQQNVMKARQDQVFHVEAVTKRLAHLEEKYRRVGSQLNSAQRRALDLDMALTTKAAQISVLDARINAYDQEVKRLKLERDSCAQDSEHYQNLLTIAEDETQELRRIETEDRAHRARDAEKRTLPPAYGGLPDDNPVASIEEAKDSGGDFEVATFKHTIRSTFMATLARAQSTWEGVNSLPTRTPTQRNRADGELVLALASALAEASRNIDDVLKRAREFRLISVSGDDSKAQRYQVHRKSARQEYVADRFAKLILDLVVRALAALELRPLSASLRPRASTRKGDAGRLFEVQYYVTHVSLLQSRLQMWRAASALGDRTPNGDRREYFQETEDWLQERVESERMHVAGNEDSESLSDADVDSFGADPPAAHPSHSNSPLAGNANVPGTRTPFIIGTVPASPPRVAVDHAAAPPLAAAQTDGTVPDYRAPGLDTDSLESLAYSAARQMIMQNRANATHHRMGMHRRSSLHSSGGRTPNSSQGSATATSREPMVSRGTNPETPPPEPWTARRNTRGRASRSASQVSVSSEATPWPSDAESEGDDQGEADCLRGAASVDREVDEAANEA</sequence>
<reference evidence="3 4" key="1">
    <citation type="submission" date="2017-03" db="EMBL/GenBank/DDBJ databases">
        <title>Genomes of endolithic fungi from Antarctica.</title>
        <authorList>
            <person name="Coleine C."/>
            <person name="Masonjones S."/>
            <person name="Stajich J.E."/>
        </authorList>
    </citation>
    <scope>NUCLEOTIDE SEQUENCE [LARGE SCALE GENOMIC DNA]</scope>
    <source>
        <strain evidence="3 4">CCFEE 5184</strain>
    </source>
</reference>
<name>A0A4U0XI50_9PEZI</name>
<feature type="compositionally biased region" description="Basic residues" evidence="2">
    <location>
        <begin position="607"/>
        <end position="619"/>
    </location>
</feature>
<dbReference type="Proteomes" id="UP000309340">
    <property type="component" value="Unassembled WGS sequence"/>
</dbReference>
<feature type="region of interest" description="Disordered" evidence="2">
    <location>
        <begin position="607"/>
        <end position="718"/>
    </location>
</feature>
<organism evidence="3 4">
    <name type="scientific">Friedmanniomyces simplex</name>
    <dbReference type="NCBI Taxonomy" id="329884"/>
    <lineage>
        <taxon>Eukaryota</taxon>
        <taxon>Fungi</taxon>
        <taxon>Dikarya</taxon>
        <taxon>Ascomycota</taxon>
        <taxon>Pezizomycotina</taxon>
        <taxon>Dothideomycetes</taxon>
        <taxon>Dothideomycetidae</taxon>
        <taxon>Mycosphaerellales</taxon>
        <taxon>Teratosphaeriaceae</taxon>
        <taxon>Friedmanniomyces</taxon>
    </lineage>
</organism>
<feature type="coiled-coil region" evidence="1">
    <location>
        <begin position="133"/>
        <end position="262"/>
    </location>
</feature>
<feature type="region of interest" description="Disordered" evidence="2">
    <location>
        <begin position="264"/>
        <end position="287"/>
    </location>
</feature>
<comment type="caution">
    <text evidence="3">The sequence shown here is derived from an EMBL/GenBank/DDBJ whole genome shotgun (WGS) entry which is preliminary data.</text>
</comment>
<evidence type="ECO:0000313" key="4">
    <source>
        <dbReference type="Proteomes" id="UP000309340"/>
    </source>
</evidence>
<feature type="compositionally biased region" description="Acidic residues" evidence="2">
    <location>
        <begin position="502"/>
        <end position="512"/>
    </location>
</feature>
<feature type="region of interest" description="Disordered" evidence="2">
    <location>
        <begin position="1"/>
        <end position="58"/>
    </location>
</feature>
<feature type="compositionally biased region" description="Basic and acidic residues" evidence="2">
    <location>
        <begin position="264"/>
        <end position="275"/>
    </location>
</feature>
<evidence type="ECO:0000313" key="3">
    <source>
        <dbReference type="EMBL" id="TKA76784.1"/>
    </source>
</evidence>
<dbReference type="EMBL" id="NAJQ01000153">
    <property type="protein sequence ID" value="TKA76784.1"/>
    <property type="molecule type" value="Genomic_DNA"/>
</dbReference>
<proteinExistence type="predicted"/>
<feature type="compositionally biased region" description="Acidic residues" evidence="2">
    <location>
        <begin position="688"/>
        <end position="697"/>
    </location>
</feature>
<dbReference type="AlphaFoldDB" id="A0A4U0XI50"/>
<gene>
    <name evidence="3" type="ORF">B0A55_05846</name>
</gene>
<feature type="region of interest" description="Disordered" evidence="2">
    <location>
        <begin position="498"/>
        <end position="536"/>
    </location>
</feature>
<evidence type="ECO:0000256" key="1">
    <source>
        <dbReference type="SAM" id="Coils"/>
    </source>
</evidence>
<accession>A0A4U0XI50</accession>